<evidence type="ECO:0000313" key="3">
    <source>
        <dbReference type="EMBL" id="GHF55489.1"/>
    </source>
</evidence>
<dbReference type="GO" id="GO:0016020">
    <property type="term" value="C:membrane"/>
    <property type="evidence" value="ECO:0007669"/>
    <property type="project" value="TreeGrafter"/>
</dbReference>
<dbReference type="EMBL" id="BNCJ01000008">
    <property type="protein sequence ID" value="GHF55489.1"/>
    <property type="molecule type" value="Genomic_DNA"/>
</dbReference>
<name>A0A8J3M7V9_9RHOB</name>
<dbReference type="RefSeq" id="WP_189680788.1">
    <property type="nucleotide sequence ID" value="NZ_BNCJ01000008.1"/>
</dbReference>
<sequence>MTTTITAGMCIEQDGAGPAVILLHGLGGTSNSFQPLMPALGGRRVVRPDLPGAGRSPTPRGPIDLRMLVDAMLRMAADLGIAEADLVGHSFGALIAQHVAQARPELARTLTLFGPIIEPAEAARYRLRARGALARESGMEVVADQVAAAGLAAGSIDGNAAALAFVRESHMRQDAEGFAKNCEALAGAGRADPVALKMPVLVVTGEDDAIGPPSVAHQLADEVARGRAVVLPGCGHWTPIEKPAECRRLLSESVGRR</sequence>
<evidence type="ECO:0000256" key="1">
    <source>
        <dbReference type="ARBA" id="ARBA00022801"/>
    </source>
</evidence>
<dbReference type="PRINTS" id="PR00111">
    <property type="entry name" value="ABHYDROLASE"/>
</dbReference>
<proteinExistence type="predicted"/>
<dbReference type="AlphaFoldDB" id="A0A8J3M7V9"/>
<dbReference type="Pfam" id="PF12697">
    <property type="entry name" value="Abhydrolase_6"/>
    <property type="match status" value="1"/>
</dbReference>
<dbReference type="Gene3D" id="3.40.50.1820">
    <property type="entry name" value="alpha/beta hydrolase"/>
    <property type="match status" value="1"/>
</dbReference>
<keyword evidence="1 3" id="KW-0378">Hydrolase</keyword>
<dbReference type="SUPFAM" id="SSF53474">
    <property type="entry name" value="alpha/beta-Hydrolases"/>
    <property type="match status" value="1"/>
</dbReference>
<feature type="domain" description="AB hydrolase-1" evidence="2">
    <location>
        <begin position="20"/>
        <end position="247"/>
    </location>
</feature>
<gene>
    <name evidence="3" type="ORF">GCM10017056_28720</name>
</gene>
<evidence type="ECO:0000259" key="2">
    <source>
        <dbReference type="Pfam" id="PF12697"/>
    </source>
</evidence>
<dbReference type="PANTHER" id="PTHR43798:SF31">
    <property type="entry name" value="AB HYDROLASE SUPERFAMILY PROTEIN YCLE"/>
    <property type="match status" value="1"/>
</dbReference>
<reference evidence="3" key="2">
    <citation type="submission" date="2020-09" db="EMBL/GenBank/DDBJ databases">
        <authorList>
            <person name="Sun Q."/>
            <person name="Kim S."/>
        </authorList>
    </citation>
    <scope>NUCLEOTIDE SEQUENCE</scope>
    <source>
        <strain evidence="3">KCTC 42650</strain>
    </source>
</reference>
<comment type="caution">
    <text evidence="3">The sequence shown here is derived from an EMBL/GenBank/DDBJ whole genome shotgun (WGS) entry which is preliminary data.</text>
</comment>
<accession>A0A8J3M7V9</accession>
<dbReference type="InterPro" id="IPR029058">
    <property type="entry name" value="AB_hydrolase_fold"/>
</dbReference>
<evidence type="ECO:0000313" key="4">
    <source>
        <dbReference type="Proteomes" id="UP000626220"/>
    </source>
</evidence>
<dbReference type="GO" id="GO:0016787">
    <property type="term" value="F:hydrolase activity"/>
    <property type="evidence" value="ECO:0007669"/>
    <property type="project" value="UniProtKB-KW"/>
</dbReference>
<organism evidence="3 4">
    <name type="scientific">Seohaeicola zhoushanensis</name>
    <dbReference type="NCBI Taxonomy" id="1569283"/>
    <lineage>
        <taxon>Bacteria</taxon>
        <taxon>Pseudomonadati</taxon>
        <taxon>Pseudomonadota</taxon>
        <taxon>Alphaproteobacteria</taxon>
        <taxon>Rhodobacterales</taxon>
        <taxon>Roseobacteraceae</taxon>
        <taxon>Seohaeicola</taxon>
    </lineage>
</organism>
<dbReference type="InterPro" id="IPR050266">
    <property type="entry name" value="AB_hydrolase_sf"/>
</dbReference>
<reference evidence="3" key="1">
    <citation type="journal article" date="2014" name="Int. J. Syst. Evol. Microbiol.">
        <title>Complete genome sequence of Corynebacterium casei LMG S-19264T (=DSM 44701T), isolated from a smear-ripened cheese.</title>
        <authorList>
            <consortium name="US DOE Joint Genome Institute (JGI-PGF)"/>
            <person name="Walter F."/>
            <person name="Albersmeier A."/>
            <person name="Kalinowski J."/>
            <person name="Ruckert C."/>
        </authorList>
    </citation>
    <scope>NUCLEOTIDE SEQUENCE</scope>
    <source>
        <strain evidence="3">KCTC 42650</strain>
    </source>
</reference>
<protein>
    <submittedName>
        <fullName evidence="3">Alpha/beta hydrolase</fullName>
    </submittedName>
</protein>
<dbReference type="Proteomes" id="UP000626220">
    <property type="component" value="Unassembled WGS sequence"/>
</dbReference>
<dbReference type="PANTHER" id="PTHR43798">
    <property type="entry name" value="MONOACYLGLYCEROL LIPASE"/>
    <property type="match status" value="1"/>
</dbReference>
<dbReference type="InterPro" id="IPR000073">
    <property type="entry name" value="AB_hydrolase_1"/>
</dbReference>
<keyword evidence="4" id="KW-1185">Reference proteome</keyword>